<comment type="caution">
    <text evidence="9">The sequence shown here is derived from an EMBL/GenBank/DDBJ whole genome shotgun (WGS) entry which is preliminary data.</text>
</comment>
<evidence type="ECO:0000256" key="6">
    <source>
        <dbReference type="PROSITE-ProRule" id="PRU01248"/>
    </source>
</evidence>
<feature type="domain" description="Tyr recombinase" evidence="7">
    <location>
        <begin position="103"/>
        <end position="282"/>
    </location>
</feature>
<comment type="function">
    <text evidence="1">Site-specific tyrosine recombinase, which acts by catalyzing the cutting and rejoining of the recombining DNA molecules.</text>
</comment>
<accession>A0A9D1CX75</accession>
<evidence type="ECO:0000256" key="3">
    <source>
        <dbReference type="ARBA" id="ARBA00022908"/>
    </source>
</evidence>
<dbReference type="SUPFAM" id="SSF56349">
    <property type="entry name" value="DNA breaking-rejoining enzymes"/>
    <property type="match status" value="1"/>
</dbReference>
<dbReference type="PROSITE" id="PS51898">
    <property type="entry name" value="TYR_RECOMBINASE"/>
    <property type="match status" value="1"/>
</dbReference>
<reference evidence="9" key="2">
    <citation type="journal article" date="2021" name="PeerJ">
        <title>Extensive microbial diversity within the chicken gut microbiome revealed by metagenomics and culture.</title>
        <authorList>
            <person name="Gilroy R."/>
            <person name="Ravi A."/>
            <person name="Getino M."/>
            <person name="Pursley I."/>
            <person name="Horton D.L."/>
            <person name="Alikhan N.F."/>
            <person name="Baker D."/>
            <person name="Gharbi K."/>
            <person name="Hall N."/>
            <person name="Watson M."/>
            <person name="Adriaenssens E.M."/>
            <person name="Foster-Nyarko E."/>
            <person name="Jarju S."/>
            <person name="Secka A."/>
            <person name="Antonio M."/>
            <person name="Oren A."/>
            <person name="Chaudhuri R.R."/>
            <person name="La Ragione R."/>
            <person name="Hildebrand F."/>
            <person name="Pallen M.J."/>
        </authorList>
    </citation>
    <scope>NUCLEOTIDE SEQUENCE</scope>
    <source>
        <strain evidence="9">ChiSjej6B24-2974</strain>
    </source>
</reference>
<dbReference type="GO" id="GO:0006310">
    <property type="term" value="P:DNA recombination"/>
    <property type="evidence" value="ECO:0007669"/>
    <property type="project" value="UniProtKB-KW"/>
</dbReference>
<dbReference type="PROSITE" id="PS51900">
    <property type="entry name" value="CB"/>
    <property type="match status" value="1"/>
</dbReference>
<evidence type="ECO:0000313" key="9">
    <source>
        <dbReference type="EMBL" id="HIQ83029.1"/>
    </source>
</evidence>
<keyword evidence="3" id="KW-0229">DNA integration</keyword>
<dbReference type="AlphaFoldDB" id="A0A9D1CX75"/>
<dbReference type="InterPro" id="IPR002104">
    <property type="entry name" value="Integrase_catalytic"/>
</dbReference>
<evidence type="ECO:0000256" key="4">
    <source>
        <dbReference type="ARBA" id="ARBA00023125"/>
    </source>
</evidence>
<evidence type="ECO:0000313" key="10">
    <source>
        <dbReference type="Proteomes" id="UP000824260"/>
    </source>
</evidence>
<dbReference type="CDD" id="cd01189">
    <property type="entry name" value="INT_ICEBs1_C_like"/>
    <property type="match status" value="1"/>
</dbReference>
<evidence type="ECO:0000256" key="1">
    <source>
        <dbReference type="ARBA" id="ARBA00003283"/>
    </source>
</evidence>
<gene>
    <name evidence="9" type="ORF">IAA52_07985</name>
</gene>
<dbReference type="InterPro" id="IPR044068">
    <property type="entry name" value="CB"/>
</dbReference>
<dbReference type="InterPro" id="IPR010998">
    <property type="entry name" value="Integrase_recombinase_N"/>
</dbReference>
<keyword evidence="5" id="KW-0233">DNA recombination</keyword>
<keyword evidence="4 6" id="KW-0238">DNA-binding</keyword>
<organism evidence="9 10">
    <name type="scientific">Candidatus Pullichristensenella stercorigallinarum</name>
    <dbReference type="NCBI Taxonomy" id="2840909"/>
    <lineage>
        <taxon>Bacteria</taxon>
        <taxon>Bacillati</taxon>
        <taxon>Bacillota</taxon>
        <taxon>Clostridia</taxon>
        <taxon>Candidatus Pullichristensenella</taxon>
    </lineage>
</organism>
<dbReference type="GO" id="GO:0003677">
    <property type="term" value="F:DNA binding"/>
    <property type="evidence" value="ECO:0007669"/>
    <property type="project" value="UniProtKB-UniRule"/>
</dbReference>
<dbReference type="PANTHER" id="PTHR30629:SF2">
    <property type="entry name" value="PROPHAGE INTEGRASE INTS-RELATED"/>
    <property type="match status" value="1"/>
</dbReference>
<evidence type="ECO:0000256" key="5">
    <source>
        <dbReference type="ARBA" id="ARBA00023172"/>
    </source>
</evidence>
<name>A0A9D1CX75_9FIRM</name>
<dbReference type="Proteomes" id="UP000824260">
    <property type="component" value="Unassembled WGS sequence"/>
</dbReference>
<dbReference type="Pfam" id="PF00589">
    <property type="entry name" value="Phage_integrase"/>
    <property type="match status" value="1"/>
</dbReference>
<dbReference type="Pfam" id="PF14659">
    <property type="entry name" value="Phage_int_SAM_3"/>
    <property type="match status" value="1"/>
</dbReference>
<comment type="similarity">
    <text evidence="2">Belongs to the 'phage' integrase family.</text>
</comment>
<dbReference type="EMBL" id="DVFZ01000079">
    <property type="protein sequence ID" value="HIQ83029.1"/>
    <property type="molecule type" value="Genomic_DNA"/>
</dbReference>
<dbReference type="InterPro" id="IPR050808">
    <property type="entry name" value="Phage_Integrase"/>
</dbReference>
<dbReference type="InterPro" id="IPR013762">
    <property type="entry name" value="Integrase-like_cat_sf"/>
</dbReference>
<dbReference type="InterPro" id="IPR011010">
    <property type="entry name" value="DNA_brk_join_enz"/>
</dbReference>
<proteinExistence type="inferred from homology"/>
<evidence type="ECO:0000259" key="7">
    <source>
        <dbReference type="PROSITE" id="PS51898"/>
    </source>
</evidence>
<feature type="domain" description="Core-binding (CB)" evidence="8">
    <location>
        <begin position="1"/>
        <end position="82"/>
    </location>
</feature>
<dbReference type="PANTHER" id="PTHR30629">
    <property type="entry name" value="PROPHAGE INTEGRASE"/>
    <property type="match status" value="1"/>
</dbReference>
<sequence length="289" mass="32197">MTLEAWLYQWVSLRSGGLRPRTIESYTSLIRLHIAPAIGCKKLAKLKPKHIAGMLQDIVATGHTRTAELCFVLLRSALRSAVILRRIDWSPVDAVMRPAHTPQKGRAWTLEQTRIFLSAIAGHRHQLAWLLAVGMGLRRGEICGLRWSDVDLRAGILHVHSQRLRLADGRMVEAAPKSKAGTRDLPIPAPILSVVRRRYQFGTGFVVPITPSALDAAHRTLMRKLPLPYIRFHDLRHTMATNALRNGAAMRVLADVLGHSDPSVTAKFYTHPDLDMMARTMDAAAVVMV</sequence>
<reference evidence="9" key="1">
    <citation type="submission" date="2020-10" db="EMBL/GenBank/DDBJ databases">
        <authorList>
            <person name="Gilroy R."/>
        </authorList>
    </citation>
    <scope>NUCLEOTIDE SEQUENCE</scope>
    <source>
        <strain evidence="9">ChiSjej6B24-2974</strain>
    </source>
</reference>
<dbReference type="Gene3D" id="1.10.150.130">
    <property type="match status" value="1"/>
</dbReference>
<protein>
    <submittedName>
        <fullName evidence="9">Site-specific integrase</fullName>
    </submittedName>
</protein>
<evidence type="ECO:0000256" key="2">
    <source>
        <dbReference type="ARBA" id="ARBA00008857"/>
    </source>
</evidence>
<dbReference type="GO" id="GO:0015074">
    <property type="term" value="P:DNA integration"/>
    <property type="evidence" value="ECO:0007669"/>
    <property type="project" value="UniProtKB-KW"/>
</dbReference>
<dbReference type="Gene3D" id="1.10.443.10">
    <property type="entry name" value="Intergrase catalytic core"/>
    <property type="match status" value="1"/>
</dbReference>
<dbReference type="InterPro" id="IPR004107">
    <property type="entry name" value="Integrase_SAM-like_N"/>
</dbReference>
<evidence type="ECO:0000259" key="8">
    <source>
        <dbReference type="PROSITE" id="PS51900"/>
    </source>
</evidence>